<accession>A0A2N3U7W4</accession>
<gene>
    <name evidence="2" type="ORF">BD749_2677</name>
</gene>
<comment type="caution">
    <text evidence="2">The sequence shown here is derived from an EMBL/GenBank/DDBJ whole genome shotgun (WGS) entry which is preliminary data.</text>
</comment>
<keyword evidence="3" id="KW-1185">Reference proteome</keyword>
<dbReference type="Pfam" id="PF13557">
    <property type="entry name" value="Phenol_MetA_deg"/>
    <property type="match status" value="1"/>
</dbReference>
<dbReference type="InterPro" id="IPR025737">
    <property type="entry name" value="FApF"/>
</dbReference>
<keyword evidence="1" id="KW-0732">Signal</keyword>
<dbReference type="AlphaFoldDB" id="A0A2N3U7W4"/>
<protein>
    <submittedName>
        <fullName evidence="2">Outer membrane putative beta-barrel porin/alpha-amylase</fullName>
    </submittedName>
</protein>
<dbReference type="EMBL" id="PJMU01000003">
    <property type="protein sequence ID" value="PKV62847.1"/>
    <property type="molecule type" value="Genomic_DNA"/>
</dbReference>
<feature type="signal peptide" evidence="1">
    <location>
        <begin position="1"/>
        <end position="25"/>
    </location>
</feature>
<feature type="chain" id="PRO_5014788196" evidence="1">
    <location>
        <begin position="26"/>
        <end position="257"/>
    </location>
</feature>
<organism evidence="2 3">
    <name type="scientific">Pontibacter ramchanderi</name>
    <dbReference type="NCBI Taxonomy" id="1179743"/>
    <lineage>
        <taxon>Bacteria</taxon>
        <taxon>Pseudomonadati</taxon>
        <taxon>Bacteroidota</taxon>
        <taxon>Cytophagia</taxon>
        <taxon>Cytophagales</taxon>
        <taxon>Hymenobacteraceae</taxon>
        <taxon>Pontibacter</taxon>
    </lineage>
</organism>
<evidence type="ECO:0000313" key="3">
    <source>
        <dbReference type="Proteomes" id="UP000233782"/>
    </source>
</evidence>
<evidence type="ECO:0000256" key="1">
    <source>
        <dbReference type="SAM" id="SignalP"/>
    </source>
</evidence>
<sequence>MIGNKTRVLLLLSFLVSAAMLPAHAQQEREDINADRPDRSQGPGIVSRGFVQLEAGYNYQKLNDAIRTHAYPTALLRIGLLEGVELRLQGAIKDSVIENGTSRRIKGWGPLSVGTKVKLWKESGWRPEAALSAMLALPLGSDVFKPDNAEPQFSLGFSNAISEKLDLTYNLGYGWTGGNPEFSYGANITRQFIDRLSLYLEVFGDKGRGEPAEHQADLGLLFLLLPNLQFDLAAGRRLNKAAPRRFVTTGLAFRFPR</sequence>
<dbReference type="Proteomes" id="UP000233782">
    <property type="component" value="Unassembled WGS sequence"/>
</dbReference>
<proteinExistence type="predicted"/>
<evidence type="ECO:0000313" key="2">
    <source>
        <dbReference type="EMBL" id="PKV62847.1"/>
    </source>
</evidence>
<dbReference type="RefSeq" id="WP_245869185.1">
    <property type="nucleotide sequence ID" value="NZ_PJMU01000003.1"/>
</dbReference>
<reference evidence="2 3" key="1">
    <citation type="submission" date="2017-12" db="EMBL/GenBank/DDBJ databases">
        <title>Genomic Encyclopedia of Type Strains, Phase III (KMG-III): the genomes of soil and plant-associated and newly described type strains.</title>
        <authorList>
            <person name="Whitman W."/>
        </authorList>
    </citation>
    <scope>NUCLEOTIDE SEQUENCE [LARGE SCALE GENOMIC DNA]</scope>
    <source>
        <strain evidence="2 3">LP43</strain>
    </source>
</reference>
<name>A0A2N3U7W4_9BACT</name>